<dbReference type="GO" id="GO:0042800">
    <property type="term" value="F:histone H3K4 methyltransferase activity"/>
    <property type="evidence" value="ECO:0007669"/>
    <property type="project" value="TreeGrafter"/>
</dbReference>
<dbReference type="GO" id="GO:0000793">
    <property type="term" value="C:condensed chromosome"/>
    <property type="evidence" value="ECO:0007669"/>
    <property type="project" value="TreeGrafter"/>
</dbReference>
<dbReference type="GO" id="GO:0015074">
    <property type="term" value="P:DNA integration"/>
    <property type="evidence" value="ECO:0007669"/>
    <property type="project" value="TreeGrafter"/>
</dbReference>
<comment type="caution">
    <text evidence="2">The sequence shown here is derived from an EMBL/GenBank/DDBJ whole genome shotgun (WGS) entry which is preliminary data.</text>
</comment>
<dbReference type="GO" id="GO:0035861">
    <property type="term" value="C:site of double-strand break"/>
    <property type="evidence" value="ECO:0007669"/>
    <property type="project" value="TreeGrafter"/>
</dbReference>
<evidence type="ECO:0000313" key="3">
    <source>
        <dbReference type="Proteomes" id="UP000190648"/>
    </source>
</evidence>
<dbReference type="GO" id="GO:0046975">
    <property type="term" value="F:histone H3K36 methyltransferase activity"/>
    <property type="evidence" value="ECO:0007669"/>
    <property type="project" value="TreeGrafter"/>
</dbReference>
<keyword evidence="3" id="KW-1185">Reference proteome</keyword>
<sequence length="97" mass="11246">MRLLLEDKTVEIMLDKKQIQAIFLFKFKMGHKAEETTRNINNTFGPGTANECTVQWWFKKFQKGDESLADEEHSGRPLEFDNDQLRAIIKGDPLTTT</sequence>
<dbReference type="PANTHER" id="PTHR46060:SF2">
    <property type="entry name" value="HISTONE-LYSINE N-METHYLTRANSFERASE SETMAR"/>
    <property type="match status" value="1"/>
</dbReference>
<protein>
    <recommendedName>
        <fullName evidence="1">Mos1 transposase HTH domain-containing protein</fullName>
    </recommendedName>
</protein>
<dbReference type="GO" id="GO:0006303">
    <property type="term" value="P:double-strand break repair via nonhomologous end joining"/>
    <property type="evidence" value="ECO:0007669"/>
    <property type="project" value="TreeGrafter"/>
</dbReference>
<dbReference type="GO" id="GO:0005634">
    <property type="term" value="C:nucleus"/>
    <property type="evidence" value="ECO:0007669"/>
    <property type="project" value="TreeGrafter"/>
</dbReference>
<organism evidence="2 3">
    <name type="scientific">Patagioenas fasciata monilis</name>
    <dbReference type="NCBI Taxonomy" id="372326"/>
    <lineage>
        <taxon>Eukaryota</taxon>
        <taxon>Metazoa</taxon>
        <taxon>Chordata</taxon>
        <taxon>Craniata</taxon>
        <taxon>Vertebrata</taxon>
        <taxon>Euteleostomi</taxon>
        <taxon>Archelosauria</taxon>
        <taxon>Archosauria</taxon>
        <taxon>Dinosauria</taxon>
        <taxon>Saurischia</taxon>
        <taxon>Theropoda</taxon>
        <taxon>Coelurosauria</taxon>
        <taxon>Aves</taxon>
        <taxon>Neognathae</taxon>
        <taxon>Neoaves</taxon>
        <taxon>Columbimorphae</taxon>
        <taxon>Columbiformes</taxon>
        <taxon>Columbidae</taxon>
        <taxon>Patagioenas</taxon>
    </lineage>
</organism>
<dbReference type="STRING" id="372326.A0A1V4JVU1"/>
<accession>A0A1V4JVU1</accession>
<dbReference type="GO" id="GO:0003697">
    <property type="term" value="F:single-stranded DNA binding"/>
    <property type="evidence" value="ECO:0007669"/>
    <property type="project" value="TreeGrafter"/>
</dbReference>
<proteinExistence type="predicted"/>
<dbReference type="InterPro" id="IPR041426">
    <property type="entry name" value="Mos1_HTH"/>
</dbReference>
<reference evidence="2 3" key="1">
    <citation type="submission" date="2016-02" db="EMBL/GenBank/DDBJ databases">
        <title>Band-tailed pigeon sequencing and assembly.</title>
        <authorList>
            <person name="Soares A.E."/>
            <person name="Novak B.J."/>
            <person name="Rice E.S."/>
            <person name="O'Connell B."/>
            <person name="Chang D."/>
            <person name="Weber S."/>
            <person name="Shapiro B."/>
        </authorList>
    </citation>
    <scope>NUCLEOTIDE SEQUENCE [LARGE SCALE GENOMIC DNA]</scope>
    <source>
        <strain evidence="2">BTP2013</strain>
        <tissue evidence="2">Blood</tissue>
    </source>
</reference>
<dbReference type="GO" id="GO:0000014">
    <property type="term" value="F:single-stranded DNA endodeoxyribonuclease activity"/>
    <property type="evidence" value="ECO:0007669"/>
    <property type="project" value="TreeGrafter"/>
</dbReference>
<dbReference type="AlphaFoldDB" id="A0A1V4JVU1"/>
<dbReference type="GO" id="GO:0044774">
    <property type="term" value="P:mitotic DNA integrity checkpoint signaling"/>
    <property type="evidence" value="ECO:0007669"/>
    <property type="project" value="TreeGrafter"/>
</dbReference>
<dbReference type="Pfam" id="PF17906">
    <property type="entry name" value="HTH_48"/>
    <property type="match status" value="1"/>
</dbReference>
<dbReference type="Gene3D" id="1.10.10.1450">
    <property type="match status" value="1"/>
</dbReference>
<gene>
    <name evidence="2" type="ORF">AV530_017556</name>
</gene>
<dbReference type="PANTHER" id="PTHR46060">
    <property type="entry name" value="MARINER MOS1 TRANSPOSASE-LIKE PROTEIN"/>
    <property type="match status" value="1"/>
</dbReference>
<evidence type="ECO:0000313" key="2">
    <source>
        <dbReference type="EMBL" id="OPJ76264.1"/>
    </source>
</evidence>
<evidence type="ECO:0000259" key="1">
    <source>
        <dbReference type="Pfam" id="PF17906"/>
    </source>
</evidence>
<dbReference type="OrthoDB" id="616263at2759"/>
<dbReference type="GO" id="GO:0000729">
    <property type="term" value="P:DNA double-strand break processing"/>
    <property type="evidence" value="ECO:0007669"/>
    <property type="project" value="TreeGrafter"/>
</dbReference>
<dbReference type="InterPro" id="IPR052709">
    <property type="entry name" value="Transposase-MT_Hybrid"/>
</dbReference>
<name>A0A1V4JVU1_PATFA</name>
<dbReference type="Proteomes" id="UP000190648">
    <property type="component" value="Unassembled WGS sequence"/>
</dbReference>
<dbReference type="EMBL" id="LSYS01005814">
    <property type="protein sequence ID" value="OPJ76264.1"/>
    <property type="molecule type" value="Genomic_DNA"/>
</dbReference>
<dbReference type="GO" id="GO:0031297">
    <property type="term" value="P:replication fork processing"/>
    <property type="evidence" value="ECO:0007669"/>
    <property type="project" value="TreeGrafter"/>
</dbReference>
<feature type="domain" description="Mos1 transposase HTH" evidence="1">
    <location>
        <begin position="16"/>
        <end position="65"/>
    </location>
</feature>
<dbReference type="GO" id="GO:0003690">
    <property type="term" value="F:double-stranded DNA binding"/>
    <property type="evidence" value="ECO:0007669"/>
    <property type="project" value="TreeGrafter"/>
</dbReference>
<dbReference type="GO" id="GO:0044547">
    <property type="term" value="F:DNA topoisomerase binding"/>
    <property type="evidence" value="ECO:0007669"/>
    <property type="project" value="TreeGrafter"/>
</dbReference>